<evidence type="ECO:0000256" key="7">
    <source>
        <dbReference type="ARBA" id="ARBA00023136"/>
    </source>
</evidence>
<evidence type="ECO:0000256" key="1">
    <source>
        <dbReference type="ARBA" id="ARBA00004225"/>
    </source>
</evidence>
<dbReference type="OrthoDB" id="270584at2759"/>
<comment type="subcellular location">
    <subcellularLocation>
        <location evidence="1">Mitochondrion membrane</location>
        <topology evidence="1">Multi-pass membrane protein</topology>
    </subcellularLocation>
</comment>
<dbReference type="GO" id="GO:0055085">
    <property type="term" value="P:transmembrane transport"/>
    <property type="evidence" value="ECO:0007669"/>
    <property type="project" value="InterPro"/>
</dbReference>
<dbReference type="SUPFAM" id="SSF103506">
    <property type="entry name" value="Mitochondrial carrier"/>
    <property type="match status" value="3"/>
</dbReference>
<dbReference type="AlphaFoldDB" id="A0A409VEL6"/>
<dbReference type="Proteomes" id="UP000284842">
    <property type="component" value="Unassembled WGS sequence"/>
</dbReference>
<dbReference type="FunCoup" id="A0A409VEL6">
    <property type="interactions" value="30"/>
</dbReference>
<evidence type="ECO:0000256" key="2">
    <source>
        <dbReference type="ARBA" id="ARBA00022448"/>
    </source>
</evidence>
<protein>
    <recommendedName>
        <fullName evidence="12">Mitochondrial carrier</fullName>
    </recommendedName>
</protein>
<feature type="repeat" description="Solcar" evidence="8">
    <location>
        <begin position="169"/>
        <end position="306"/>
    </location>
</feature>
<dbReference type="Gene3D" id="1.50.40.10">
    <property type="entry name" value="Mitochondrial carrier domain"/>
    <property type="match status" value="1"/>
</dbReference>
<evidence type="ECO:0000256" key="3">
    <source>
        <dbReference type="ARBA" id="ARBA00022692"/>
    </source>
</evidence>
<evidence type="ECO:0000313" key="11">
    <source>
        <dbReference type="Proteomes" id="UP000284842"/>
    </source>
</evidence>
<proteinExistence type="inferred from homology"/>
<comment type="similarity">
    <text evidence="9">Belongs to the mitochondrial carrier (TC 2.A.29) family.</text>
</comment>
<dbReference type="PRINTS" id="PR00926">
    <property type="entry name" value="MITOCARRIER"/>
</dbReference>
<reference evidence="10 11" key="1">
    <citation type="journal article" date="2018" name="Evol. Lett.">
        <title>Horizontal gene cluster transfer increased hallucinogenic mushroom diversity.</title>
        <authorList>
            <person name="Reynolds H.T."/>
            <person name="Vijayakumar V."/>
            <person name="Gluck-Thaler E."/>
            <person name="Korotkin H.B."/>
            <person name="Matheny P.B."/>
            <person name="Slot J.C."/>
        </authorList>
    </citation>
    <scope>NUCLEOTIDE SEQUENCE [LARGE SCALE GENOMIC DNA]</scope>
    <source>
        <strain evidence="10 11">2629</strain>
    </source>
</reference>
<sequence>MSTTASESSKSAIVAAVPLEKGVAESKAQPVIPAAPAKKSILGVSPEVASYFVAGGCAGAASRTVVSPLERLKIIQQVQPRGVDSQYKGVWNSLLRMWREEGFRGFMRGNGINCIRIVPYRHALLCFEVHAMQDADHTSLSFVVPLSAVQFTTYEQLKKWFTLHGSKELDTPKRLASGALAGITSVCSTYPLDLVRSRLSIATASVSLVVTPKAATATPLQASKVPLAQPKRALASGFHTSTAAASGVTTAIKYTAADLTIWGMTLKIMREEGGVRALYRGLITTAVGVAPYVGINFAAYEFLRGIITPPGKSSVTRKLSCGALAGSISQTLTYPFDVLRRKMQVTGMQGGSIKYNGAVDALWSILRVEGVAGLYRGLWPNLLKVAPSIATSFFTYELVKEFLIPP</sequence>
<feature type="repeat" description="Solcar" evidence="8">
    <location>
        <begin position="46"/>
        <end position="134"/>
    </location>
</feature>
<evidence type="ECO:0000256" key="4">
    <source>
        <dbReference type="ARBA" id="ARBA00022737"/>
    </source>
</evidence>
<keyword evidence="5" id="KW-1133">Transmembrane helix</keyword>
<evidence type="ECO:0000256" key="9">
    <source>
        <dbReference type="RuleBase" id="RU000488"/>
    </source>
</evidence>
<dbReference type="GO" id="GO:0031966">
    <property type="term" value="C:mitochondrial membrane"/>
    <property type="evidence" value="ECO:0007669"/>
    <property type="project" value="UniProtKB-SubCell"/>
</dbReference>
<accession>A0A409VEL6</accession>
<dbReference type="InterPro" id="IPR018108">
    <property type="entry name" value="MCP_transmembrane"/>
</dbReference>
<feature type="repeat" description="Solcar" evidence="8">
    <location>
        <begin position="313"/>
        <end position="402"/>
    </location>
</feature>
<dbReference type="InterPro" id="IPR023395">
    <property type="entry name" value="MCP_dom_sf"/>
</dbReference>
<keyword evidence="2 9" id="KW-0813">Transport</keyword>
<evidence type="ECO:0008006" key="12">
    <source>
        <dbReference type="Google" id="ProtNLM"/>
    </source>
</evidence>
<evidence type="ECO:0000256" key="5">
    <source>
        <dbReference type="ARBA" id="ARBA00022989"/>
    </source>
</evidence>
<comment type="caution">
    <text evidence="10">The sequence shown here is derived from an EMBL/GenBank/DDBJ whole genome shotgun (WGS) entry which is preliminary data.</text>
</comment>
<gene>
    <name evidence="10" type="ORF">CVT24_004236</name>
</gene>
<dbReference type="Pfam" id="PF00153">
    <property type="entry name" value="Mito_carr"/>
    <property type="match status" value="3"/>
</dbReference>
<dbReference type="STRING" id="181874.A0A409VEL6"/>
<evidence type="ECO:0000256" key="8">
    <source>
        <dbReference type="PROSITE-ProRule" id="PRU00282"/>
    </source>
</evidence>
<keyword evidence="4" id="KW-0677">Repeat</keyword>
<keyword evidence="6" id="KW-0496">Mitochondrion</keyword>
<keyword evidence="7 8" id="KW-0472">Membrane</keyword>
<keyword evidence="3 8" id="KW-0812">Transmembrane</keyword>
<dbReference type="PROSITE" id="PS50920">
    <property type="entry name" value="SOLCAR"/>
    <property type="match status" value="3"/>
</dbReference>
<dbReference type="InterPro" id="IPR002067">
    <property type="entry name" value="MCP"/>
</dbReference>
<evidence type="ECO:0000256" key="6">
    <source>
        <dbReference type="ARBA" id="ARBA00023128"/>
    </source>
</evidence>
<dbReference type="PANTHER" id="PTHR24089">
    <property type="entry name" value="SOLUTE CARRIER FAMILY 25"/>
    <property type="match status" value="1"/>
</dbReference>
<name>A0A409VEL6_9AGAR</name>
<dbReference type="EMBL" id="NHTK01006112">
    <property type="protein sequence ID" value="PPQ63727.1"/>
    <property type="molecule type" value="Genomic_DNA"/>
</dbReference>
<evidence type="ECO:0000313" key="10">
    <source>
        <dbReference type="EMBL" id="PPQ63727.1"/>
    </source>
</evidence>
<keyword evidence="11" id="KW-1185">Reference proteome</keyword>
<dbReference type="InParanoid" id="A0A409VEL6"/>
<organism evidence="10 11">
    <name type="scientific">Panaeolus cyanescens</name>
    <dbReference type="NCBI Taxonomy" id="181874"/>
    <lineage>
        <taxon>Eukaryota</taxon>
        <taxon>Fungi</taxon>
        <taxon>Dikarya</taxon>
        <taxon>Basidiomycota</taxon>
        <taxon>Agaricomycotina</taxon>
        <taxon>Agaricomycetes</taxon>
        <taxon>Agaricomycetidae</taxon>
        <taxon>Agaricales</taxon>
        <taxon>Agaricineae</taxon>
        <taxon>Galeropsidaceae</taxon>
        <taxon>Panaeolus</taxon>
    </lineage>
</organism>